<dbReference type="InterPro" id="IPR012340">
    <property type="entry name" value="NA-bd_OB-fold"/>
</dbReference>
<dbReference type="GO" id="GO:0003676">
    <property type="term" value="F:nucleic acid binding"/>
    <property type="evidence" value="ECO:0007669"/>
    <property type="project" value="InterPro"/>
</dbReference>
<dbReference type="Gene3D" id="3.90.1640.30">
    <property type="match status" value="1"/>
</dbReference>
<dbReference type="SMART" id="SM00316">
    <property type="entry name" value="S1"/>
    <property type="match status" value="1"/>
</dbReference>
<dbReference type="PATRIC" id="fig|1227482.3.peg.2924"/>
<feature type="domain" description="S1 motif" evidence="2">
    <location>
        <begin position="49"/>
        <end position="109"/>
    </location>
</feature>
<feature type="region of interest" description="Disordered" evidence="1">
    <location>
        <begin position="1"/>
        <end position="35"/>
    </location>
</feature>
<evidence type="ECO:0000259" key="2">
    <source>
        <dbReference type="PROSITE" id="PS50126"/>
    </source>
</evidence>
<organism evidence="3 4">
    <name type="scientific">Halorubrum lipolyticum DSM 21995</name>
    <dbReference type="NCBI Taxonomy" id="1227482"/>
    <lineage>
        <taxon>Archaea</taxon>
        <taxon>Methanobacteriati</taxon>
        <taxon>Methanobacteriota</taxon>
        <taxon>Stenosarchaea group</taxon>
        <taxon>Halobacteria</taxon>
        <taxon>Halobacteriales</taxon>
        <taxon>Haloferacaceae</taxon>
        <taxon>Halorubrum</taxon>
    </lineage>
</organism>
<name>M0NL19_9EURY</name>
<proteinExistence type="predicted"/>
<dbReference type="Gene3D" id="2.40.50.1010">
    <property type="match status" value="1"/>
</dbReference>
<dbReference type="OrthoDB" id="5596at2157"/>
<reference evidence="3 4" key="1">
    <citation type="journal article" date="2014" name="PLoS Genet.">
        <title>Phylogenetically driven sequencing of extremely halophilic archaea reveals strategies for static and dynamic osmo-response.</title>
        <authorList>
            <person name="Becker E.A."/>
            <person name="Seitzer P.M."/>
            <person name="Tritt A."/>
            <person name="Larsen D."/>
            <person name="Krusor M."/>
            <person name="Yao A.I."/>
            <person name="Wu D."/>
            <person name="Madern D."/>
            <person name="Eisen J.A."/>
            <person name="Darling A.E."/>
            <person name="Facciotti M.T."/>
        </authorList>
    </citation>
    <scope>NUCLEOTIDE SEQUENCE [LARGE SCALE GENOMIC DNA]</scope>
    <source>
        <strain evidence="3 4">DSM 21995</strain>
    </source>
</reference>
<keyword evidence="4" id="KW-1185">Reference proteome</keyword>
<evidence type="ECO:0000313" key="4">
    <source>
        <dbReference type="Proteomes" id="UP000011650"/>
    </source>
</evidence>
<dbReference type="CDD" id="cd04473">
    <property type="entry name" value="S1_RecJ_like"/>
    <property type="match status" value="1"/>
</dbReference>
<dbReference type="SUPFAM" id="SSF50249">
    <property type="entry name" value="Nucleic acid-binding proteins"/>
    <property type="match status" value="2"/>
</dbReference>
<accession>M0NL19</accession>
<dbReference type="PROSITE" id="PS50126">
    <property type="entry name" value="S1"/>
    <property type="match status" value="1"/>
</dbReference>
<dbReference type="AlphaFoldDB" id="M0NL19"/>
<dbReference type="CDD" id="cd04487">
    <property type="entry name" value="RecJ_OBF2_like"/>
    <property type="match status" value="1"/>
</dbReference>
<dbReference type="Gene3D" id="2.40.50.140">
    <property type="entry name" value="Nucleic acid-binding proteins"/>
    <property type="match status" value="1"/>
</dbReference>
<evidence type="ECO:0000256" key="1">
    <source>
        <dbReference type="SAM" id="MobiDB-lite"/>
    </source>
</evidence>
<comment type="caution">
    <text evidence="3">The sequence shown here is derived from an EMBL/GenBank/DDBJ whole genome shotgun (WGS) entry which is preliminary data.</text>
</comment>
<evidence type="ECO:0000313" key="3">
    <source>
        <dbReference type="EMBL" id="EMA57829.1"/>
    </source>
</evidence>
<dbReference type="InterPro" id="IPR004365">
    <property type="entry name" value="NA-bd_OB_tRNA"/>
</dbReference>
<dbReference type="EMBL" id="AOJG01000040">
    <property type="protein sequence ID" value="EMA57829.1"/>
    <property type="molecule type" value="Genomic_DNA"/>
</dbReference>
<dbReference type="Proteomes" id="UP000011650">
    <property type="component" value="Unassembled WGS sequence"/>
</dbReference>
<dbReference type="Pfam" id="PF01336">
    <property type="entry name" value="tRNA_anti-codon"/>
    <property type="match status" value="1"/>
</dbReference>
<dbReference type="InterPro" id="IPR003029">
    <property type="entry name" value="S1_domain"/>
</dbReference>
<dbReference type="SUPFAM" id="SSF64182">
    <property type="entry name" value="DHH phosphoesterases"/>
    <property type="match status" value="1"/>
</dbReference>
<gene>
    <name evidence="3" type="ORF">C469_14496</name>
</gene>
<dbReference type="STRING" id="1227482.C469_14496"/>
<sequence length="648" mass="70972">MSENTAGDSGTRGDSSLEPDADAAEGAADDRPTVYDLAPDCTLEDAEVDALYHAEVNGVVDYGIFVDVSDAVSGLVHESNLDGTYAVGDRLVVRLTEVKGNGDVAFDDEDLDDYRTETVAHEPTVSRVRGLSPGDEVTVEGEVVQAKQTGGPTIFAVADASGVVSCAAFEEAGVRAYPEVAVGDMVHVSGTIETRENALQLEVDSLKRLPEERATEARERFEAALDERAAPADVDPLVEWEAFEPIHDDLRELARLLRRTVLAGRPIRVRHHADGDGMCAAIPVQLALENFVRDVHEDPDAARHLFKRLPSKAPYYEMEDVTRDLNFALEGRARHGQKLPFLLMLDNGSTEEDVPAYENLAHYDIPIAAVDHHHPDPEAVEPLLDAHVNPYLHGEDYRVTTGMMCVELARLIDPSITEELEHVPAVAGLSDRSKAEAMDDYVALAEEAGYDKSDLFDIGEALDYAAHWLRYSEGKTLVNDALNVGCEDEERHEELVEFLSERADRDVQRQLDAVDDHVEHERLASGAHLYRIDLDEYAHRFTYPAPGKTTGELHDTRVKETGDPVITIGYGPDFCVLRSDGVRLDIPNMVTELNEELPEAGVSGGGHLVVGSIKFVKGRRSAVIETLVEKMAEAEIDEALSSTAAIDD</sequence>
<feature type="compositionally biased region" description="Polar residues" evidence="1">
    <location>
        <begin position="1"/>
        <end position="14"/>
    </location>
</feature>
<protein>
    <submittedName>
        <fullName evidence="3">Phosphoesterase RecJ domain protein</fullName>
    </submittedName>
</protein>
<dbReference type="InterPro" id="IPR038763">
    <property type="entry name" value="DHH_sf"/>
</dbReference>
<dbReference type="RefSeq" id="WP_008007821.1">
    <property type="nucleotide sequence ID" value="NZ_AOJG01000040.1"/>
</dbReference>